<organism evidence="1 2">
    <name type="scientific">Methylocystis heyeri</name>
    <dbReference type="NCBI Taxonomy" id="391905"/>
    <lineage>
        <taxon>Bacteria</taxon>
        <taxon>Pseudomonadati</taxon>
        <taxon>Pseudomonadota</taxon>
        <taxon>Alphaproteobacteria</taxon>
        <taxon>Hyphomicrobiales</taxon>
        <taxon>Methylocystaceae</taxon>
        <taxon>Methylocystis</taxon>
    </lineage>
</organism>
<evidence type="ECO:0000313" key="2">
    <source>
        <dbReference type="Proteomes" id="UP000309061"/>
    </source>
</evidence>
<keyword evidence="2" id="KW-1185">Reference proteome</keyword>
<dbReference type="OrthoDB" id="7851346at2"/>
<evidence type="ECO:0008006" key="3">
    <source>
        <dbReference type="Google" id="ProtNLM"/>
    </source>
</evidence>
<sequence length="126" mass="12743">MTDAPAAAAPIPAIAPIVVVPADPQAPAGGAPDAGAAGPAVVDFDAGQNWQSEVYPLKHPFKFAGVTYTSVTIRTPSGADIANYVSGKATPLDFAIQLTGLDSTILLKLHAADYKAITKAALGFLA</sequence>
<dbReference type="Pfam" id="PF10109">
    <property type="entry name" value="Phage_TAC_7"/>
    <property type="match status" value="1"/>
</dbReference>
<protein>
    <recommendedName>
        <fullName evidence="3">Phage tail assembly protein</fullName>
    </recommendedName>
</protein>
<name>A0A6B8KJI9_9HYPH</name>
<dbReference type="Proteomes" id="UP000309061">
    <property type="component" value="Chromosome"/>
</dbReference>
<gene>
    <name evidence="1" type="ORF">H2LOC_014185</name>
</gene>
<proteinExistence type="predicted"/>
<accession>A0A6B8KJI9</accession>
<dbReference type="EMBL" id="CP046052">
    <property type="protein sequence ID" value="QGM46750.1"/>
    <property type="molecule type" value="Genomic_DNA"/>
</dbReference>
<dbReference type="AlphaFoldDB" id="A0A6B8KJI9"/>
<dbReference type="InterPro" id="IPR019289">
    <property type="entry name" value="Phage_tail_E/E"/>
</dbReference>
<evidence type="ECO:0000313" key="1">
    <source>
        <dbReference type="EMBL" id="QGM46750.1"/>
    </source>
</evidence>
<dbReference type="KEGG" id="mhey:H2LOC_014185"/>
<dbReference type="RefSeq" id="WP_136497633.1">
    <property type="nucleotide sequence ID" value="NZ_CP046052.1"/>
</dbReference>
<reference evidence="1 2" key="1">
    <citation type="submission" date="2019-11" db="EMBL/GenBank/DDBJ databases">
        <title>The genome sequence of Methylocystis heyeri.</title>
        <authorList>
            <person name="Oshkin I.Y."/>
            <person name="Miroshnikov K."/>
            <person name="Dedysh S.N."/>
        </authorList>
    </citation>
    <scope>NUCLEOTIDE SEQUENCE [LARGE SCALE GENOMIC DNA]</scope>
    <source>
        <strain evidence="1 2">H2</strain>
    </source>
</reference>